<comment type="caution">
    <text evidence="3">The sequence shown here is derived from an EMBL/GenBank/DDBJ whole genome shotgun (WGS) entry which is preliminary data.</text>
</comment>
<dbReference type="Pfam" id="PF13304">
    <property type="entry name" value="AAA_21"/>
    <property type="match status" value="1"/>
</dbReference>
<dbReference type="EMBL" id="SNXX01000054">
    <property type="protein sequence ID" value="TDP80960.1"/>
    <property type="molecule type" value="Genomic_DNA"/>
</dbReference>
<organism evidence="3 4">
    <name type="scientific">Halanaerobium saccharolyticum</name>
    <dbReference type="NCBI Taxonomy" id="43595"/>
    <lineage>
        <taxon>Bacteria</taxon>
        <taxon>Bacillati</taxon>
        <taxon>Bacillota</taxon>
        <taxon>Clostridia</taxon>
        <taxon>Halanaerobiales</taxon>
        <taxon>Halanaerobiaceae</taxon>
        <taxon>Halanaerobium</taxon>
    </lineage>
</organism>
<protein>
    <recommendedName>
        <fullName evidence="2">ATPase AAA-type core domain-containing protein</fullName>
    </recommendedName>
</protein>
<name>A0A4R6R511_9FIRM</name>
<evidence type="ECO:0000259" key="2">
    <source>
        <dbReference type="Pfam" id="PF13304"/>
    </source>
</evidence>
<evidence type="ECO:0000313" key="4">
    <source>
        <dbReference type="Proteomes" id="UP000295176"/>
    </source>
</evidence>
<proteinExistence type="predicted"/>
<gene>
    <name evidence="3" type="ORF">C7957_1544</name>
</gene>
<accession>A0A4R6R511</accession>
<dbReference type="Proteomes" id="UP000295176">
    <property type="component" value="Unassembled WGS sequence"/>
</dbReference>
<sequence>MEIYENQNIDEKLKKQTQFIEDEKKLNTIVDMEENYLNDINNINMNCLEKISDNCGHESEFNEELFDFVKSYLNKFKERIEKINEIINEQKDDRKELLEKKENLDDYKKELQEEFAKLRREINIENLKADDYIKFSNELSDIESKISELSEHCEKQEKFNQNLKNNLQDLQNLWHKEFQKINREINKLNDKNLSIQIESEYKGNTDEFHNFIVNLVQGSGLRSSNIRNIVESYSDTIEIYFDLYDNNSELAEILSGGSNLQRFREKVNDNLKTFLTFRNPDDYTLYYKDKKLSKHSLGQRASALIIFLLTNKENDLIIIDQPEDDLDNKSIYEDIIKELLDLKEKIQFIFATHNPNIPVLGNSEQIFSCDYFSDNLDVKSGSIDNSEIQKEIVDIMEGGPEAFEKRKEIYITWHK</sequence>
<feature type="domain" description="ATPase AAA-type core" evidence="2">
    <location>
        <begin position="74"/>
        <end position="357"/>
    </location>
</feature>
<dbReference type="Gene3D" id="3.40.50.300">
    <property type="entry name" value="P-loop containing nucleotide triphosphate hydrolases"/>
    <property type="match status" value="1"/>
</dbReference>
<keyword evidence="1" id="KW-0175">Coiled coil</keyword>
<dbReference type="InterPro" id="IPR027417">
    <property type="entry name" value="P-loop_NTPase"/>
</dbReference>
<evidence type="ECO:0000313" key="3">
    <source>
        <dbReference type="EMBL" id="TDP80960.1"/>
    </source>
</evidence>
<dbReference type="InterPro" id="IPR003959">
    <property type="entry name" value="ATPase_AAA_core"/>
</dbReference>
<dbReference type="RefSeq" id="WP_133531363.1">
    <property type="nucleotide sequence ID" value="NZ_SNXX01000054.1"/>
</dbReference>
<dbReference type="SUPFAM" id="SSF52540">
    <property type="entry name" value="P-loop containing nucleoside triphosphate hydrolases"/>
    <property type="match status" value="1"/>
</dbReference>
<dbReference type="AlphaFoldDB" id="A0A4R6R511"/>
<reference evidence="3 4" key="1">
    <citation type="submission" date="2019-03" db="EMBL/GenBank/DDBJ databases">
        <title>Subsurface microbial communities from deep shales in Ohio and West Virginia, USA.</title>
        <authorList>
            <person name="Wrighton K."/>
        </authorList>
    </citation>
    <scope>NUCLEOTIDE SEQUENCE [LARGE SCALE GENOMIC DNA]</scope>
    <source>
        <strain evidence="3 4">MSL 7</strain>
    </source>
</reference>
<evidence type="ECO:0000256" key="1">
    <source>
        <dbReference type="SAM" id="Coils"/>
    </source>
</evidence>
<feature type="coiled-coil region" evidence="1">
    <location>
        <begin position="73"/>
        <end position="198"/>
    </location>
</feature>